<dbReference type="AlphaFoldDB" id="A0A3A4QZD2"/>
<evidence type="ECO:0000313" key="4">
    <source>
        <dbReference type="Proteomes" id="UP000266426"/>
    </source>
</evidence>
<gene>
    <name evidence="3" type="ORF">C4541_08675</name>
</gene>
<sequence length="359" mass="40004">MQLTRSCLSGRRILITGGAGFLGYHLAQRLPQYGPSFLAFNDIDEFPNSEYPDGSLTVLTDVRDESAMQKLIKDNKINTIVHTAAALPLWKKEEIFSTNVDGLRNTLSIALKNNVEKFVFISSTAVYGVPEKHPIEETDDRIGVGNYGISKIMGEDVCKEFVAKGLNVTIIRPKTFIGTARLGVFQILYDWVDCGKRIPIIGKGLNKYQLLEVCDLVDAITLSIIAEPKLSTDVFNVGAKRFDQVRKDVGALCDFAGTGARPMPTPAKLVKPALAFFELIGVSPLYKWVYGTADKDSFVSTSKIEERLGWKPQFSNEDALITSHKWYLSHKEELIKKGTGVTHRVGWDQGILKVFKKWL</sequence>
<reference evidence="3 4" key="1">
    <citation type="journal article" date="2017" name="ISME J.">
        <title>Energy and carbon metabolisms in a deep terrestrial subsurface fluid microbial community.</title>
        <authorList>
            <person name="Momper L."/>
            <person name="Jungbluth S.P."/>
            <person name="Lee M.D."/>
            <person name="Amend J.P."/>
        </authorList>
    </citation>
    <scope>NUCLEOTIDE SEQUENCE [LARGE SCALE GENOMIC DNA]</scope>
    <source>
        <strain evidence="3">SURF_26</strain>
    </source>
</reference>
<dbReference type="CDD" id="cd08946">
    <property type="entry name" value="SDR_e"/>
    <property type="match status" value="1"/>
</dbReference>
<proteinExistence type="inferred from homology"/>
<dbReference type="EMBL" id="QZJZ01000071">
    <property type="protein sequence ID" value="RJP58092.1"/>
    <property type="molecule type" value="Genomic_DNA"/>
</dbReference>
<evidence type="ECO:0000313" key="3">
    <source>
        <dbReference type="EMBL" id="RJP58092.1"/>
    </source>
</evidence>
<evidence type="ECO:0000259" key="2">
    <source>
        <dbReference type="Pfam" id="PF01370"/>
    </source>
</evidence>
<feature type="domain" description="NAD-dependent epimerase/dehydratase" evidence="2">
    <location>
        <begin position="13"/>
        <end position="238"/>
    </location>
</feature>
<dbReference type="SUPFAM" id="SSF51735">
    <property type="entry name" value="NAD(P)-binding Rossmann-fold domains"/>
    <property type="match status" value="1"/>
</dbReference>
<dbReference type="InterPro" id="IPR036291">
    <property type="entry name" value="NAD(P)-bd_dom_sf"/>
</dbReference>
<dbReference type="PANTHER" id="PTHR43000">
    <property type="entry name" value="DTDP-D-GLUCOSE 4,6-DEHYDRATASE-RELATED"/>
    <property type="match status" value="1"/>
</dbReference>
<comment type="similarity">
    <text evidence="1">Belongs to the NAD(P)-dependent epimerase/dehydratase family.</text>
</comment>
<dbReference type="Gene3D" id="3.40.50.720">
    <property type="entry name" value="NAD(P)-binding Rossmann-like Domain"/>
    <property type="match status" value="1"/>
</dbReference>
<protein>
    <submittedName>
        <fullName evidence="3">NAD(P)-dependent oxidoreductase</fullName>
    </submittedName>
</protein>
<dbReference type="Proteomes" id="UP000266426">
    <property type="component" value="Unassembled WGS sequence"/>
</dbReference>
<dbReference type="Pfam" id="PF01370">
    <property type="entry name" value="Epimerase"/>
    <property type="match status" value="1"/>
</dbReference>
<evidence type="ECO:0000256" key="1">
    <source>
        <dbReference type="ARBA" id="ARBA00007637"/>
    </source>
</evidence>
<comment type="caution">
    <text evidence="3">The sequence shown here is derived from an EMBL/GenBank/DDBJ whole genome shotgun (WGS) entry which is preliminary data.</text>
</comment>
<name>A0A3A4QZD2_9BACT</name>
<accession>A0A3A4QZD2</accession>
<organism evidence="3 4">
    <name type="scientific">Candidatus Auribacter fodinae</name>
    <dbReference type="NCBI Taxonomy" id="2093366"/>
    <lineage>
        <taxon>Bacteria</taxon>
        <taxon>Pseudomonadati</taxon>
        <taxon>Candidatus Auribacterota</taxon>
        <taxon>Candidatus Auribacteria</taxon>
        <taxon>Candidatus Auribacterales</taxon>
        <taxon>Candidatus Auribacteraceae</taxon>
        <taxon>Candidatus Auribacter</taxon>
    </lineage>
</organism>
<dbReference type="InterPro" id="IPR001509">
    <property type="entry name" value="Epimerase_deHydtase"/>
</dbReference>